<feature type="compositionally biased region" description="Low complexity" evidence="1">
    <location>
        <begin position="7"/>
        <end position="19"/>
    </location>
</feature>
<evidence type="ECO:0000313" key="3">
    <source>
        <dbReference type="EMBL" id="CAB4744045.1"/>
    </source>
</evidence>
<protein>
    <submittedName>
        <fullName evidence="2">Unannotated protein</fullName>
    </submittedName>
</protein>
<dbReference type="EMBL" id="CAEZYU010000053">
    <property type="protein sequence ID" value="CAB4744045.1"/>
    <property type="molecule type" value="Genomic_DNA"/>
</dbReference>
<evidence type="ECO:0000313" key="2">
    <source>
        <dbReference type="EMBL" id="CAB4539213.1"/>
    </source>
</evidence>
<dbReference type="AlphaFoldDB" id="A0A6J6BL93"/>
<evidence type="ECO:0000256" key="1">
    <source>
        <dbReference type="SAM" id="MobiDB-lite"/>
    </source>
</evidence>
<sequence>METNSEPTPDSTSPDSTSSAVSVGEQDELLVLGQLESDLAAVEQAITTLEQISTDGSLGDSAASQIAAAVPQDRFASSAVDQI</sequence>
<feature type="region of interest" description="Disordered" evidence="1">
    <location>
        <begin position="1"/>
        <end position="25"/>
    </location>
</feature>
<reference evidence="2" key="1">
    <citation type="submission" date="2020-05" db="EMBL/GenBank/DDBJ databases">
        <authorList>
            <person name="Chiriac C."/>
            <person name="Salcher M."/>
            <person name="Ghai R."/>
            <person name="Kavagutti S V."/>
        </authorList>
    </citation>
    <scope>NUCLEOTIDE SEQUENCE</scope>
</reference>
<organism evidence="2">
    <name type="scientific">freshwater metagenome</name>
    <dbReference type="NCBI Taxonomy" id="449393"/>
    <lineage>
        <taxon>unclassified sequences</taxon>
        <taxon>metagenomes</taxon>
        <taxon>ecological metagenomes</taxon>
    </lineage>
</organism>
<dbReference type="EMBL" id="CAEZSF010000077">
    <property type="protein sequence ID" value="CAB4539213.1"/>
    <property type="molecule type" value="Genomic_DNA"/>
</dbReference>
<proteinExistence type="predicted"/>
<gene>
    <name evidence="2" type="ORF">UFOPK1358_00925</name>
    <name evidence="3" type="ORF">UFOPK2766_01244</name>
</gene>
<name>A0A6J6BL93_9ZZZZ</name>
<accession>A0A6J6BL93</accession>